<dbReference type="InterPro" id="IPR013024">
    <property type="entry name" value="GGCT-like"/>
</dbReference>
<evidence type="ECO:0000256" key="4">
    <source>
        <dbReference type="PIRSR" id="PIRSR617939-2"/>
    </source>
</evidence>
<reference evidence="6 7" key="1">
    <citation type="journal article" date="2010" name="Proc. Natl. Acad. Sci. U.S.A.">
        <title>Insights into evolution of multicellular fungi from the assembled chromosomes of the mushroom Coprinopsis cinerea (Coprinus cinereus).</title>
        <authorList>
            <person name="Stajich J.E."/>
            <person name="Wilke S.K."/>
            <person name="Ahren D."/>
            <person name="Au C.H."/>
            <person name="Birren B.W."/>
            <person name="Borodovsky M."/>
            <person name="Burns C."/>
            <person name="Canback B."/>
            <person name="Casselton L.A."/>
            <person name="Cheng C.K."/>
            <person name="Deng J."/>
            <person name="Dietrich F.S."/>
            <person name="Fargo D.C."/>
            <person name="Farman M.L."/>
            <person name="Gathman A.C."/>
            <person name="Goldberg J."/>
            <person name="Guigo R."/>
            <person name="Hoegger P.J."/>
            <person name="Hooker J.B."/>
            <person name="Huggins A."/>
            <person name="James T.Y."/>
            <person name="Kamada T."/>
            <person name="Kilaru S."/>
            <person name="Kodira C."/>
            <person name="Kues U."/>
            <person name="Kupfer D."/>
            <person name="Kwan H.S."/>
            <person name="Lomsadze A."/>
            <person name="Li W."/>
            <person name="Lilly W.W."/>
            <person name="Ma L.J."/>
            <person name="Mackey A.J."/>
            <person name="Manning G."/>
            <person name="Martin F."/>
            <person name="Muraguchi H."/>
            <person name="Natvig D.O."/>
            <person name="Palmerini H."/>
            <person name="Ramesh M.A."/>
            <person name="Rehmeyer C.J."/>
            <person name="Roe B.A."/>
            <person name="Shenoy N."/>
            <person name="Stanke M."/>
            <person name="Ter-Hovhannisyan V."/>
            <person name="Tunlid A."/>
            <person name="Velagapudi R."/>
            <person name="Vision T.J."/>
            <person name="Zeng Q."/>
            <person name="Zolan M.E."/>
            <person name="Pukkila P.J."/>
        </authorList>
    </citation>
    <scope>NUCLEOTIDE SEQUENCE [LARGE SCALE GENOMIC DNA]</scope>
    <source>
        <strain evidence="7">Okayama-7 / 130 / ATCC MYA-4618 / FGSC 9003</strain>
    </source>
</reference>
<dbReference type="SUPFAM" id="SSF110857">
    <property type="entry name" value="Gamma-glutamyl cyclotransferase-like"/>
    <property type="match status" value="1"/>
</dbReference>
<evidence type="ECO:0000256" key="3">
    <source>
        <dbReference type="PIRSR" id="PIRSR617939-1"/>
    </source>
</evidence>
<dbReference type="PANTHER" id="PTHR12935:SF0">
    <property type="entry name" value="GAMMA-GLUTAMYLCYCLOTRANSFERASE"/>
    <property type="match status" value="1"/>
</dbReference>
<dbReference type="eggNOG" id="ENOG502S3WQ">
    <property type="taxonomic scope" value="Eukaryota"/>
</dbReference>
<feature type="active site" description="Proton acceptor" evidence="3">
    <location>
        <position position="82"/>
    </location>
</feature>
<evidence type="ECO:0000256" key="2">
    <source>
        <dbReference type="ARBA" id="ARBA00023239"/>
    </source>
</evidence>
<proteinExistence type="predicted"/>
<dbReference type="InParanoid" id="A8NEA8"/>
<organism evidence="6 7">
    <name type="scientific">Coprinopsis cinerea (strain Okayama-7 / 130 / ATCC MYA-4618 / FGSC 9003)</name>
    <name type="common">Inky cap fungus</name>
    <name type="synonym">Hormographiella aspergillata</name>
    <dbReference type="NCBI Taxonomy" id="240176"/>
    <lineage>
        <taxon>Eukaryota</taxon>
        <taxon>Fungi</taxon>
        <taxon>Dikarya</taxon>
        <taxon>Basidiomycota</taxon>
        <taxon>Agaricomycotina</taxon>
        <taxon>Agaricomycetes</taxon>
        <taxon>Agaricomycetidae</taxon>
        <taxon>Agaricales</taxon>
        <taxon>Agaricineae</taxon>
        <taxon>Psathyrellaceae</taxon>
        <taxon>Coprinopsis</taxon>
    </lineage>
</organism>
<evidence type="ECO:0000313" key="7">
    <source>
        <dbReference type="Proteomes" id="UP000001861"/>
    </source>
</evidence>
<dbReference type="CDD" id="cd06661">
    <property type="entry name" value="GGCT_like"/>
    <property type="match status" value="1"/>
</dbReference>
<dbReference type="AlphaFoldDB" id="A8NEA8"/>
<dbReference type="OrthoDB" id="2924818at2759"/>
<dbReference type="KEGG" id="cci:CC1G_01036"/>
<dbReference type="PANTHER" id="PTHR12935">
    <property type="entry name" value="GAMMA-GLUTAMYLCYCLOTRANSFERASE"/>
    <property type="match status" value="1"/>
</dbReference>
<keyword evidence="7" id="KW-1185">Reference proteome</keyword>
<dbReference type="GO" id="GO:0003839">
    <property type="term" value="F:gamma-glutamylcyclotransferase activity"/>
    <property type="evidence" value="ECO:0007669"/>
    <property type="project" value="UniProtKB-EC"/>
</dbReference>
<dbReference type="EMBL" id="AACS02000002">
    <property type="protein sequence ID" value="EAU88663.2"/>
    <property type="molecule type" value="Genomic_DNA"/>
</dbReference>
<feature type="domain" description="Gamma-glutamylcyclotransferase AIG2-like" evidence="5">
    <location>
        <begin position="13"/>
        <end position="115"/>
    </location>
</feature>
<keyword evidence="2" id="KW-0456">Lyase</keyword>
<sequence>MESSSVERSRPMYFAYGSNLWLDQMRRRCPDSVLRGVGILRDWKWIITDRGYANIVPSPGDLVYGLVFDLSKSDEDTLDVYENVPIAYEKEYKAVEFGPLDTKSSSALEEVLIYIDHIRVTENKPKHEYIHRINRGIEDGIKHGVPESYFEKYFRSFIPADSANNAP</sequence>
<dbReference type="EC" id="4.3.2.9" evidence="1"/>
<feature type="binding site" evidence="4">
    <location>
        <begin position="13"/>
        <end position="18"/>
    </location>
    <ligand>
        <name>substrate</name>
    </ligand>
</feature>
<dbReference type="RefSeq" id="XP_001832974.2">
    <property type="nucleotide sequence ID" value="XM_001832922.2"/>
</dbReference>
<dbReference type="InterPro" id="IPR017939">
    <property type="entry name" value="G-Glutamylcylcotransferase"/>
</dbReference>
<dbReference type="Pfam" id="PF06094">
    <property type="entry name" value="GGACT"/>
    <property type="match status" value="1"/>
</dbReference>
<name>A8NEA8_COPC7</name>
<dbReference type="OMA" id="EEYVWRM"/>
<dbReference type="VEuPathDB" id="FungiDB:CC1G_01036"/>
<dbReference type="Proteomes" id="UP000001861">
    <property type="component" value="Unassembled WGS sequence"/>
</dbReference>
<dbReference type="HOGENOM" id="CLU_048475_1_2_1"/>
<dbReference type="GeneID" id="6009465"/>
<evidence type="ECO:0000313" key="6">
    <source>
        <dbReference type="EMBL" id="EAU88663.2"/>
    </source>
</evidence>
<accession>A8NEA8</accession>
<dbReference type="Gene3D" id="3.10.490.10">
    <property type="entry name" value="Gamma-glutamyl cyclotransferase-like"/>
    <property type="match status" value="1"/>
</dbReference>
<dbReference type="STRING" id="240176.A8NEA8"/>
<evidence type="ECO:0000256" key="1">
    <source>
        <dbReference type="ARBA" id="ARBA00012346"/>
    </source>
</evidence>
<dbReference type="InterPro" id="IPR009288">
    <property type="entry name" value="AIG2-like_dom"/>
</dbReference>
<comment type="caution">
    <text evidence="6">The sequence shown here is derived from an EMBL/GenBank/DDBJ whole genome shotgun (WGS) entry which is preliminary data.</text>
</comment>
<protein>
    <recommendedName>
        <fullName evidence="1">gamma-glutamylcyclotransferase</fullName>
        <ecNumber evidence="1">4.3.2.9</ecNumber>
    </recommendedName>
</protein>
<gene>
    <name evidence="6" type="ORF">CC1G_01036</name>
</gene>
<dbReference type="InterPro" id="IPR036568">
    <property type="entry name" value="GGCT-like_sf"/>
</dbReference>
<evidence type="ECO:0000259" key="5">
    <source>
        <dbReference type="Pfam" id="PF06094"/>
    </source>
</evidence>